<sequence length="66" mass="7352">MDILIQGKHKATEQARASQEHWLSAFLQLIQSRAPPTATAPSKMDTTLSRKGYLSENKISMPILIT</sequence>
<comment type="caution">
    <text evidence="1">The sequence shown here is derived from an EMBL/GenBank/DDBJ whole genome shotgun (WGS) entry which is preliminary data.</text>
</comment>
<dbReference type="AlphaFoldDB" id="A0A5J9SSM3"/>
<accession>A0A5J9SSM3</accession>
<evidence type="ECO:0000313" key="2">
    <source>
        <dbReference type="Proteomes" id="UP000324897"/>
    </source>
</evidence>
<keyword evidence="2" id="KW-1185">Reference proteome</keyword>
<organism evidence="1 2">
    <name type="scientific">Eragrostis curvula</name>
    <name type="common">weeping love grass</name>
    <dbReference type="NCBI Taxonomy" id="38414"/>
    <lineage>
        <taxon>Eukaryota</taxon>
        <taxon>Viridiplantae</taxon>
        <taxon>Streptophyta</taxon>
        <taxon>Embryophyta</taxon>
        <taxon>Tracheophyta</taxon>
        <taxon>Spermatophyta</taxon>
        <taxon>Magnoliopsida</taxon>
        <taxon>Liliopsida</taxon>
        <taxon>Poales</taxon>
        <taxon>Poaceae</taxon>
        <taxon>PACMAD clade</taxon>
        <taxon>Chloridoideae</taxon>
        <taxon>Eragrostideae</taxon>
        <taxon>Eragrostidinae</taxon>
        <taxon>Eragrostis</taxon>
    </lineage>
</organism>
<proteinExistence type="predicted"/>
<dbReference type="Proteomes" id="UP000324897">
    <property type="component" value="Unassembled WGS sequence"/>
</dbReference>
<gene>
    <name evidence="1" type="ORF">EJB05_52588</name>
</gene>
<name>A0A5J9SSM3_9POAL</name>
<evidence type="ECO:0000313" key="1">
    <source>
        <dbReference type="EMBL" id="TVU01939.1"/>
    </source>
</evidence>
<dbReference type="Gramene" id="TVU01939">
    <property type="protein sequence ID" value="TVU01939"/>
    <property type="gene ID" value="EJB05_52588"/>
</dbReference>
<dbReference type="EMBL" id="RWGY01000366">
    <property type="protein sequence ID" value="TVU01939.1"/>
    <property type="molecule type" value="Genomic_DNA"/>
</dbReference>
<reference evidence="1 2" key="1">
    <citation type="journal article" date="2019" name="Sci. Rep.">
        <title>A high-quality genome of Eragrostis curvula grass provides insights into Poaceae evolution and supports new strategies to enhance forage quality.</title>
        <authorList>
            <person name="Carballo J."/>
            <person name="Santos B.A.C.M."/>
            <person name="Zappacosta D."/>
            <person name="Garbus I."/>
            <person name="Selva J.P."/>
            <person name="Gallo C.A."/>
            <person name="Diaz A."/>
            <person name="Albertini E."/>
            <person name="Caccamo M."/>
            <person name="Echenique V."/>
        </authorList>
    </citation>
    <scope>NUCLEOTIDE SEQUENCE [LARGE SCALE GENOMIC DNA]</scope>
    <source>
        <strain evidence="2">cv. Victoria</strain>
        <tissue evidence="1">Leaf</tissue>
    </source>
</reference>
<protein>
    <submittedName>
        <fullName evidence="1">Uncharacterized protein</fullName>
    </submittedName>
</protein>